<organism evidence="4 5">
    <name type="scientific">Streptomyces spongiae</name>
    <dbReference type="NCBI Taxonomy" id="565072"/>
    <lineage>
        <taxon>Bacteria</taxon>
        <taxon>Bacillati</taxon>
        <taxon>Actinomycetota</taxon>
        <taxon>Actinomycetes</taxon>
        <taxon>Kitasatosporales</taxon>
        <taxon>Streptomycetaceae</taxon>
        <taxon>Streptomyces</taxon>
    </lineage>
</organism>
<name>A0A5N8XGE4_9ACTN</name>
<dbReference type="InterPro" id="IPR027417">
    <property type="entry name" value="P-loop_NTPase"/>
</dbReference>
<dbReference type="PANTHER" id="PTHR16305:SF35">
    <property type="entry name" value="TRANSCRIPTIONAL ACTIVATOR DOMAIN"/>
    <property type="match status" value="1"/>
</dbReference>
<dbReference type="InterPro" id="IPR036388">
    <property type="entry name" value="WH-like_DNA-bd_sf"/>
</dbReference>
<dbReference type="GO" id="GO:0006355">
    <property type="term" value="P:regulation of DNA-templated transcription"/>
    <property type="evidence" value="ECO:0007669"/>
    <property type="project" value="InterPro"/>
</dbReference>
<evidence type="ECO:0000313" key="5">
    <source>
        <dbReference type="Proteomes" id="UP000400924"/>
    </source>
</evidence>
<dbReference type="Pfam" id="PF13191">
    <property type="entry name" value="AAA_16"/>
    <property type="match status" value="1"/>
</dbReference>
<gene>
    <name evidence="4" type="ORF">FNH08_15835</name>
</gene>
<evidence type="ECO:0000313" key="4">
    <source>
        <dbReference type="EMBL" id="MPY58583.1"/>
    </source>
</evidence>
<dbReference type="RefSeq" id="WP_322724599.1">
    <property type="nucleotide sequence ID" value="NZ_VJZC01000091.1"/>
</dbReference>
<comment type="caution">
    <text evidence="4">The sequence shown here is derived from an EMBL/GenBank/DDBJ whole genome shotgun (WGS) entry which is preliminary data.</text>
</comment>
<dbReference type="EMBL" id="VJZC01000091">
    <property type="protein sequence ID" value="MPY58583.1"/>
    <property type="molecule type" value="Genomic_DNA"/>
</dbReference>
<keyword evidence="2" id="KW-0067">ATP-binding</keyword>
<accession>A0A5N8XGE4</accession>
<protein>
    <submittedName>
        <fullName evidence="4">AAA family ATPase</fullName>
    </submittedName>
</protein>
<dbReference type="PANTHER" id="PTHR16305">
    <property type="entry name" value="TESTICULAR SOLUBLE ADENYLYL CYCLASE"/>
    <property type="match status" value="1"/>
</dbReference>
<evidence type="ECO:0000256" key="1">
    <source>
        <dbReference type="ARBA" id="ARBA00022741"/>
    </source>
</evidence>
<dbReference type="SUPFAM" id="SSF52540">
    <property type="entry name" value="P-loop containing nucleoside triphosphate hydrolases"/>
    <property type="match status" value="1"/>
</dbReference>
<dbReference type="GO" id="GO:0005524">
    <property type="term" value="F:ATP binding"/>
    <property type="evidence" value="ECO:0007669"/>
    <property type="project" value="UniProtKB-KW"/>
</dbReference>
<keyword evidence="1" id="KW-0547">Nucleotide-binding</keyword>
<reference evidence="4 5" key="1">
    <citation type="submission" date="2019-07" db="EMBL/GenBank/DDBJ databases">
        <title>New species of Amycolatopsis and Streptomyces.</title>
        <authorList>
            <person name="Duangmal K."/>
            <person name="Teo W.F.A."/>
            <person name="Lipun K."/>
        </authorList>
    </citation>
    <scope>NUCLEOTIDE SEQUENCE [LARGE SCALE GENOMIC DNA]</scope>
    <source>
        <strain evidence="4 5">NBRC 106415</strain>
    </source>
</reference>
<dbReference type="SMART" id="SM00421">
    <property type="entry name" value="HTH_LUXR"/>
    <property type="match status" value="1"/>
</dbReference>
<dbReference type="InterPro" id="IPR041664">
    <property type="entry name" value="AAA_16"/>
</dbReference>
<dbReference type="GO" id="GO:0005737">
    <property type="term" value="C:cytoplasm"/>
    <property type="evidence" value="ECO:0007669"/>
    <property type="project" value="TreeGrafter"/>
</dbReference>
<dbReference type="PRINTS" id="PR00038">
    <property type="entry name" value="HTHLUXR"/>
</dbReference>
<keyword evidence="5" id="KW-1185">Reference proteome</keyword>
<feature type="domain" description="HTH luxR-type" evidence="3">
    <location>
        <begin position="852"/>
        <end position="916"/>
    </location>
</feature>
<dbReference type="InterPro" id="IPR016032">
    <property type="entry name" value="Sig_transdc_resp-reg_C-effctor"/>
</dbReference>
<dbReference type="Proteomes" id="UP000400924">
    <property type="component" value="Unassembled WGS sequence"/>
</dbReference>
<evidence type="ECO:0000259" key="3">
    <source>
        <dbReference type="PROSITE" id="PS50043"/>
    </source>
</evidence>
<dbReference type="Pfam" id="PF00196">
    <property type="entry name" value="GerE"/>
    <property type="match status" value="1"/>
</dbReference>
<dbReference type="Gene3D" id="1.10.10.10">
    <property type="entry name" value="Winged helix-like DNA-binding domain superfamily/Winged helix DNA-binding domain"/>
    <property type="match status" value="1"/>
</dbReference>
<dbReference type="AlphaFoldDB" id="A0A5N8XGE4"/>
<evidence type="ECO:0000256" key="2">
    <source>
        <dbReference type="ARBA" id="ARBA00022840"/>
    </source>
</evidence>
<sequence length="919" mass="97226">MRLAGRSPERQQLDHLIADLRHGMSGVVLLKGDAGIGKTALLAYAAAEAADLRVLGVAGVEAEADLAFAALHRLLIPFLEGLKEASGLPPTQHQALRVACGLADGPPPDRFLVGLAVLTVLAEVAKERPLLVCVDDLQWLDRDSLEVLAFVGRRVHAESVGLVLAARTGFDPPAGLPVTEVAGLDGTPALDLLRSVVGGPLDAGVGLRIVAATGGNPLALSDLGRELSGRQLSGALALPEPLPVGSRLEKHYLRQVVELPVPTRTWLLLAAAEPSGALGYTAAAARRLGLGADASAPAEAARLVVLRASVTFRHPLVRSAVYTGATSVERRRVHRALAEVTDRPADSDRRAWHRAAAVPGPDAAVADQVERAADRAGARGGHAARATFLARAAELTPQDGARSRRLLAAAEAAFTAGAPLQAKALLDAFDTDLLDDVARGRALLVRAGVLNGLGRPDSHARAAELCLAAAEAFRDQAPELRREALVRAAEWTLTARHRAPSTTAAEIAAAVPARTPDSGSATPVDHLLHAFAVLASDGYEQAVVHLRGAMDALLAPDTPDEVILRGYLLGVWFSTLLWDHEARTALLRRADAVARRSGDLWHLHAILFCRCMAETTQGHLAVADDLVAQNQQILAAMGAGATQGEIYQNPELVAWHADQDHVHELLRRSLDAAEALGNGAMETLAHSGAVVLALGNGDHTRARSVARELIRQDALGLHSRLLPSLVEVGVRSGDRALAAAALRTLASRATAAGTRWALGVLARSQALLAPAGSAEPLYRRAVELLSGPDTVSDLAVAHLLYGEWLRRQRRRKNAREHLGAALVMFREMRATAYAARAARELAATGEHVVPARTGATSTLTPQERTIARLAAGGATNAEIAAQLFISANTVDYHLRKVFRKLDVTSRRQLPHALETWPGS</sequence>
<dbReference type="CDD" id="cd06170">
    <property type="entry name" value="LuxR_C_like"/>
    <property type="match status" value="1"/>
</dbReference>
<proteinExistence type="predicted"/>
<dbReference type="GO" id="GO:0003677">
    <property type="term" value="F:DNA binding"/>
    <property type="evidence" value="ECO:0007669"/>
    <property type="project" value="InterPro"/>
</dbReference>
<dbReference type="InterPro" id="IPR000792">
    <property type="entry name" value="Tscrpt_reg_LuxR_C"/>
</dbReference>
<dbReference type="PROSITE" id="PS50043">
    <property type="entry name" value="HTH_LUXR_2"/>
    <property type="match status" value="1"/>
</dbReference>
<dbReference type="SUPFAM" id="SSF46894">
    <property type="entry name" value="C-terminal effector domain of the bipartite response regulators"/>
    <property type="match status" value="1"/>
</dbReference>
<dbReference type="GO" id="GO:0004016">
    <property type="term" value="F:adenylate cyclase activity"/>
    <property type="evidence" value="ECO:0007669"/>
    <property type="project" value="TreeGrafter"/>
</dbReference>